<dbReference type="OrthoDB" id="9781789at2"/>
<comment type="function">
    <text evidence="7 8">Catalyzes the reversible reaction in which hydroxymethyl group from 5,10-methylenetetrahydrofolate is transferred onto alpha-ketoisovalerate to form ketopantoate.</text>
</comment>
<dbReference type="Gene3D" id="3.20.20.60">
    <property type="entry name" value="Phosphoenolpyruvate-binding domains"/>
    <property type="match status" value="1"/>
</dbReference>
<evidence type="ECO:0000256" key="5">
    <source>
        <dbReference type="ARBA" id="ARBA00022679"/>
    </source>
</evidence>
<dbReference type="PANTHER" id="PTHR20881">
    <property type="entry name" value="3-METHYL-2-OXOBUTANOATE HYDROXYMETHYLTRANSFERASE"/>
    <property type="match status" value="1"/>
</dbReference>
<feature type="binding site" evidence="8 10">
    <location>
        <begin position="50"/>
        <end position="51"/>
    </location>
    <ligand>
        <name>3-methyl-2-oxobutanoate</name>
        <dbReference type="ChEBI" id="CHEBI:11851"/>
    </ligand>
</feature>
<organism evidence="12 13">
    <name type="scientific">Pseudomonas fluorescens</name>
    <dbReference type="NCBI Taxonomy" id="294"/>
    <lineage>
        <taxon>Bacteria</taxon>
        <taxon>Pseudomonadati</taxon>
        <taxon>Pseudomonadota</taxon>
        <taxon>Gammaproteobacteria</taxon>
        <taxon>Pseudomonadales</taxon>
        <taxon>Pseudomonadaceae</taxon>
        <taxon>Pseudomonas</taxon>
    </lineage>
</organism>
<comment type="cofactor">
    <cofactor evidence="8 11">
        <name>Mg(2+)</name>
        <dbReference type="ChEBI" id="CHEBI:18420"/>
    </cofactor>
    <text evidence="8 11">Binds 1 Mg(2+) ion per subunit.</text>
</comment>
<evidence type="ECO:0000256" key="6">
    <source>
        <dbReference type="ARBA" id="ARBA00022723"/>
    </source>
</evidence>
<feature type="binding site" evidence="8 11">
    <location>
        <position position="50"/>
    </location>
    <ligand>
        <name>Mg(2+)</name>
        <dbReference type="ChEBI" id="CHEBI:18420"/>
    </ligand>
</feature>
<evidence type="ECO:0000256" key="3">
    <source>
        <dbReference type="ARBA" id="ARBA00011424"/>
    </source>
</evidence>
<dbReference type="UniPathway" id="UPA00028">
    <property type="reaction ID" value="UER00003"/>
</dbReference>
<reference evidence="12 13" key="2">
    <citation type="journal article" date="2018" name="Nature">
        <title>Mutant phenotypes for thousands of bacterial genes of unknown function.</title>
        <authorList>
            <person name="Price M.N."/>
            <person name="Wetmore K.M."/>
            <person name="Waters R.J."/>
            <person name="Callaghan M."/>
            <person name="Ray J."/>
            <person name="Liu H."/>
            <person name="Kuehl J.V."/>
            <person name="Melnyk R.A."/>
            <person name="Lamson J.S."/>
            <person name="Suh Y."/>
            <person name="Carlson H.K."/>
            <person name="Esquivel Z."/>
            <person name="Sadeeshkumar H."/>
            <person name="Chakraborty R."/>
            <person name="Zane G.M."/>
            <person name="Rubin B.E."/>
            <person name="Wall J.D."/>
            <person name="Visel A."/>
            <person name="Bristow J."/>
            <person name="Blow M.J."/>
            <person name="Arkin A.P."/>
            <person name="Deutschbauer A.M."/>
        </authorList>
    </citation>
    <scope>NUCLEOTIDE SEQUENCE [LARGE SCALE GENOMIC DNA]</scope>
    <source>
        <strain evidence="12 13">FW300-N2E3</strain>
    </source>
</reference>
<dbReference type="NCBIfam" id="NF001452">
    <property type="entry name" value="PRK00311.1"/>
    <property type="match status" value="1"/>
</dbReference>
<evidence type="ECO:0000256" key="2">
    <source>
        <dbReference type="ARBA" id="ARBA00008676"/>
    </source>
</evidence>
<keyword evidence="8" id="KW-0963">Cytoplasm</keyword>
<feature type="binding site" evidence="8 11">
    <location>
        <position position="89"/>
    </location>
    <ligand>
        <name>Mg(2+)</name>
        <dbReference type="ChEBI" id="CHEBI:18420"/>
    </ligand>
</feature>
<sequence length="274" mass="29404">MSTAISETRRLTVPDIRACKGNRKIVSLTAHNRSLAEIVDEFVDVILMGDSTAMVAYGQPNTLDFTLDQTIQHSRAVVRATRRACVVADLPFASYQESPAQAFRSAARLMKEANVAAVKVEGNAAMAPTVQFLVERGIPVMAHIGLMPQFVNTMGGFKAQGMDEQSADSICEAAMAMESAGAFCIVLEGVAEPLARELTEVLRVPTIGIGASPACDGQVLVIEDILGLGGEFVPRFAKRYVDAHAVIRDAVGQYASDVRNGCFPELSHCFGVKR</sequence>
<dbReference type="FunFam" id="3.20.20.60:FF:000003">
    <property type="entry name" value="3-methyl-2-oxobutanoate hydroxymethyltransferase"/>
    <property type="match status" value="1"/>
</dbReference>
<dbReference type="AlphaFoldDB" id="A0A0N9WKQ5"/>
<evidence type="ECO:0000256" key="9">
    <source>
        <dbReference type="PIRSR" id="PIRSR000388-1"/>
    </source>
</evidence>
<dbReference type="InterPro" id="IPR015813">
    <property type="entry name" value="Pyrv/PenolPyrv_kinase-like_dom"/>
</dbReference>
<feature type="binding site" evidence="8 10">
    <location>
        <position position="89"/>
    </location>
    <ligand>
        <name>3-methyl-2-oxobutanoate</name>
        <dbReference type="ChEBI" id="CHEBI:11851"/>
    </ligand>
</feature>
<evidence type="ECO:0000313" key="12">
    <source>
        <dbReference type="EMBL" id="ALI02349.1"/>
    </source>
</evidence>
<evidence type="ECO:0000256" key="8">
    <source>
        <dbReference type="HAMAP-Rule" id="MF_00156"/>
    </source>
</evidence>
<dbReference type="GO" id="GO:0015940">
    <property type="term" value="P:pantothenate biosynthetic process"/>
    <property type="evidence" value="ECO:0007669"/>
    <property type="project" value="UniProtKB-UniRule"/>
</dbReference>
<keyword evidence="5 8" id="KW-0808">Transferase</keyword>
<dbReference type="InterPro" id="IPR003700">
    <property type="entry name" value="Pantoate_hydroxy_MeTrfase"/>
</dbReference>
<evidence type="ECO:0000256" key="7">
    <source>
        <dbReference type="ARBA" id="ARBA00056497"/>
    </source>
</evidence>
<dbReference type="Proteomes" id="UP000066487">
    <property type="component" value="Chromosome"/>
</dbReference>
<keyword evidence="4 8" id="KW-0566">Pantothenate biosynthesis</keyword>
<comment type="subcellular location">
    <subcellularLocation>
        <location evidence="8">Cytoplasm</location>
    </subcellularLocation>
</comment>
<dbReference type="Pfam" id="PF02548">
    <property type="entry name" value="Pantoate_transf"/>
    <property type="match status" value="1"/>
</dbReference>
<comment type="pathway">
    <text evidence="1 8">Cofactor biosynthesis; (R)-pantothenate biosynthesis; (R)-pantoate from 3-methyl-2-oxobutanoate: step 1/2.</text>
</comment>
<gene>
    <name evidence="8" type="primary">panB</name>
    <name evidence="12" type="ORF">AO353_15155</name>
</gene>
<dbReference type="PIRSF" id="PIRSF000388">
    <property type="entry name" value="Pantoate_hydroxy_MeTrfase"/>
    <property type="match status" value="1"/>
</dbReference>
<accession>A0A0N9WKQ5</accession>
<keyword evidence="6 8" id="KW-0479">Metal-binding</keyword>
<protein>
    <recommendedName>
        <fullName evidence="8">3-methyl-2-oxobutanoate hydroxymethyltransferase</fullName>
        <ecNumber evidence="8">2.1.2.11</ecNumber>
    </recommendedName>
    <alternativeName>
        <fullName evidence="8">Ketopantoate hydroxymethyltransferase</fullName>
        <shortName evidence="8">KPHMT</shortName>
    </alternativeName>
</protein>
<evidence type="ECO:0000256" key="1">
    <source>
        <dbReference type="ARBA" id="ARBA00005033"/>
    </source>
</evidence>
<evidence type="ECO:0000313" key="13">
    <source>
        <dbReference type="Proteomes" id="UP000066487"/>
    </source>
</evidence>
<dbReference type="EC" id="2.1.2.11" evidence="8"/>
<evidence type="ECO:0000256" key="10">
    <source>
        <dbReference type="PIRSR" id="PIRSR000388-2"/>
    </source>
</evidence>
<name>A0A0N9WKQ5_PSEFL</name>
<feature type="binding site" evidence="8 10">
    <location>
        <position position="119"/>
    </location>
    <ligand>
        <name>3-methyl-2-oxobutanoate</name>
        <dbReference type="ChEBI" id="CHEBI:11851"/>
    </ligand>
</feature>
<keyword evidence="8 11" id="KW-0460">Magnesium</keyword>
<dbReference type="GO" id="GO:0005737">
    <property type="term" value="C:cytoplasm"/>
    <property type="evidence" value="ECO:0007669"/>
    <property type="project" value="UniProtKB-SubCell"/>
</dbReference>
<keyword evidence="12" id="KW-0489">Methyltransferase</keyword>
<comment type="subunit">
    <text evidence="3 8">Homodecamer; pentamer of dimers.</text>
</comment>
<reference evidence="13" key="1">
    <citation type="submission" date="2015-09" db="EMBL/GenBank/DDBJ databases">
        <title>Whole genome sequence of Pseudomonas fluorescens FW300-N2E3.</title>
        <authorList>
            <person name="Ray J."/>
            <person name="Melnyk R."/>
            <person name="Deutschbauer A."/>
        </authorList>
    </citation>
    <scope>NUCLEOTIDE SEQUENCE [LARGE SCALE GENOMIC DNA]</scope>
    <source>
        <strain evidence="13">FW300-N2E3</strain>
    </source>
</reference>
<dbReference type="GO" id="GO:0000287">
    <property type="term" value="F:magnesium ion binding"/>
    <property type="evidence" value="ECO:0007669"/>
    <property type="project" value="TreeGrafter"/>
</dbReference>
<evidence type="ECO:0000256" key="11">
    <source>
        <dbReference type="PIRSR" id="PIRSR000388-3"/>
    </source>
</evidence>
<dbReference type="SUPFAM" id="SSF51621">
    <property type="entry name" value="Phosphoenolpyruvate/pyruvate domain"/>
    <property type="match status" value="1"/>
</dbReference>
<dbReference type="GO" id="GO:0032259">
    <property type="term" value="P:methylation"/>
    <property type="evidence" value="ECO:0007669"/>
    <property type="project" value="UniProtKB-KW"/>
</dbReference>
<comment type="similarity">
    <text evidence="2 8">Belongs to the PanB family.</text>
</comment>
<dbReference type="GO" id="GO:0003864">
    <property type="term" value="F:3-methyl-2-oxobutanoate hydroxymethyltransferase activity"/>
    <property type="evidence" value="ECO:0007669"/>
    <property type="project" value="UniProtKB-UniRule"/>
</dbReference>
<comment type="catalytic activity">
    <reaction evidence="8">
        <text>(6R)-5,10-methylene-5,6,7,8-tetrahydrofolate + 3-methyl-2-oxobutanoate + H2O = 2-dehydropantoate + (6S)-5,6,7,8-tetrahydrofolate</text>
        <dbReference type="Rhea" id="RHEA:11824"/>
        <dbReference type="ChEBI" id="CHEBI:11561"/>
        <dbReference type="ChEBI" id="CHEBI:11851"/>
        <dbReference type="ChEBI" id="CHEBI:15377"/>
        <dbReference type="ChEBI" id="CHEBI:15636"/>
        <dbReference type="ChEBI" id="CHEBI:57453"/>
        <dbReference type="EC" id="2.1.2.11"/>
    </reaction>
</comment>
<dbReference type="CDD" id="cd06557">
    <property type="entry name" value="KPHMT-like"/>
    <property type="match status" value="1"/>
</dbReference>
<feature type="active site" description="Proton acceptor" evidence="8 9">
    <location>
        <position position="188"/>
    </location>
</feature>
<dbReference type="EMBL" id="CP012830">
    <property type="protein sequence ID" value="ALI02349.1"/>
    <property type="molecule type" value="Genomic_DNA"/>
</dbReference>
<feature type="binding site" evidence="8 11">
    <location>
        <position position="121"/>
    </location>
    <ligand>
        <name>Mg(2+)</name>
        <dbReference type="ChEBI" id="CHEBI:18420"/>
    </ligand>
</feature>
<dbReference type="PANTHER" id="PTHR20881:SF0">
    <property type="entry name" value="3-METHYL-2-OXOBUTANOATE HYDROXYMETHYLTRANSFERASE"/>
    <property type="match status" value="1"/>
</dbReference>
<proteinExistence type="inferred from homology"/>
<dbReference type="NCBIfam" id="TIGR00222">
    <property type="entry name" value="panB"/>
    <property type="match status" value="1"/>
</dbReference>
<dbReference type="HAMAP" id="MF_00156">
    <property type="entry name" value="PanB"/>
    <property type="match status" value="1"/>
</dbReference>
<dbReference type="InterPro" id="IPR040442">
    <property type="entry name" value="Pyrv_kinase-like_dom_sf"/>
</dbReference>
<evidence type="ECO:0000256" key="4">
    <source>
        <dbReference type="ARBA" id="ARBA00022655"/>
    </source>
</evidence>
<dbReference type="GO" id="GO:0008168">
    <property type="term" value="F:methyltransferase activity"/>
    <property type="evidence" value="ECO:0007669"/>
    <property type="project" value="UniProtKB-KW"/>
</dbReference>
<dbReference type="RefSeq" id="WP_054595686.1">
    <property type="nucleotide sequence ID" value="NZ_CP012830.1"/>
</dbReference>